<dbReference type="PROSITE" id="PS50048">
    <property type="entry name" value="ZN2_CY6_FUNGAL_2"/>
    <property type="match status" value="1"/>
</dbReference>
<evidence type="ECO:0000256" key="8">
    <source>
        <dbReference type="SAM" id="MobiDB-lite"/>
    </source>
</evidence>
<dbReference type="AlphaFoldDB" id="A0A0D7B859"/>
<feature type="region of interest" description="Disordered" evidence="8">
    <location>
        <begin position="514"/>
        <end position="540"/>
    </location>
</feature>
<feature type="compositionally biased region" description="Low complexity" evidence="8">
    <location>
        <begin position="520"/>
        <end position="536"/>
    </location>
</feature>
<dbReference type="Pfam" id="PF00172">
    <property type="entry name" value="Zn_clus"/>
    <property type="match status" value="1"/>
</dbReference>
<feature type="region of interest" description="Disordered" evidence="8">
    <location>
        <begin position="1080"/>
        <end position="1102"/>
    </location>
</feature>
<evidence type="ECO:0000256" key="4">
    <source>
        <dbReference type="ARBA" id="ARBA00023015"/>
    </source>
</evidence>
<dbReference type="InterPro" id="IPR051615">
    <property type="entry name" value="Transcr_Regulatory_Elem"/>
</dbReference>
<dbReference type="CDD" id="cd12148">
    <property type="entry name" value="fungal_TF_MHR"/>
    <property type="match status" value="1"/>
</dbReference>
<evidence type="ECO:0000256" key="7">
    <source>
        <dbReference type="ARBA" id="ARBA00023242"/>
    </source>
</evidence>
<dbReference type="SMART" id="SM00906">
    <property type="entry name" value="Fungal_trans"/>
    <property type="match status" value="1"/>
</dbReference>
<dbReference type="STRING" id="1314674.A0A0D7B859"/>
<keyword evidence="7" id="KW-0539">Nucleus</keyword>
<dbReference type="Gene3D" id="4.10.240.10">
    <property type="entry name" value="Zn(2)-C6 fungal-type DNA-binding domain"/>
    <property type="match status" value="1"/>
</dbReference>
<evidence type="ECO:0000313" key="10">
    <source>
        <dbReference type="EMBL" id="KIY66359.1"/>
    </source>
</evidence>
<keyword evidence="2" id="KW-0479">Metal-binding</keyword>
<proteinExistence type="predicted"/>
<organism evidence="10 11">
    <name type="scientific">Cylindrobasidium torrendii FP15055 ss-10</name>
    <dbReference type="NCBI Taxonomy" id="1314674"/>
    <lineage>
        <taxon>Eukaryota</taxon>
        <taxon>Fungi</taxon>
        <taxon>Dikarya</taxon>
        <taxon>Basidiomycota</taxon>
        <taxon>Agaricomycotina</taxon>
        <taxon>Agaricomycetes</taxon>
        <taxon>Agaricomycetidae</taxon>
        <taxon>Agaricales</taxon>
        <taxon>Marasmiineae</taxon>
        <taxon>Physalacriaceae</taxon>
        <taxon>Cylindrobasidium</taxon>
    </lineage>
</organism>
<keyword evidence="11" id="KW-1185">Reference proteome</keyword>
<keyword evidence="4" id="KW-0805">Transcription regulation</keyword>
<dbReference type="GO" id="GO:0006351">
    <property type="term" value="P:DNA-templated transcription"/>
    <property type="evidence" value="ECO:0007669"/>
    <property type="project" value="InterPro"/>
</dbReference>
<dbReference type="PANTHER" id="PTHR31313:SF78">
    <property type="entry name" value="TRANSCRIPTION FACTOR DOMAIN-CONTAINING PROTEIN"/>
    <property type="match status" value="1"/>
</dbReference>
<dbReference type="PANTHER" id="PTHR31313">
    <property type="entry name" value="TY1 ENHANCER ACTIVATOR"/>
    <property type="match status" value="1"/>
</dbReference>
<evidence type="ECO:0000313" key="11">
    <source>
        <dbReference type="Proteomes" id="UP000054007"/>
    </source>
</evidence>
<feature type="domain" description="Zn(2)-C6 fungal-type" evidence="9">
    <location>
        <begin position="150"/>
        <end position="182"/>
    </location>
</feature>
<keyword evidence="3" id="KW-0862">Zinc</keyword>
<dbReference type="GO" id="GO:0005634">
    <property type="term" value="C:nucleus"/>
    <property type="evidence" value="ECO:0007669"/>
    <property type="project" value="UniProtKB-SubCell"/>
</dbReference>
<keyword evidence="6" id="KW-0804">Transcription</keyword>
<dbReference type="InterPro" id="IPR036864">
    <property type="entry name" value="Zn2-C6_fun-type_DNA-bd_sf"/>
</dbReference>
<evidence type="ECO:0000259" key="9">
    <source>
        <dbReference type="PROSITE" id="PS50048"/>
    </source>
</evidence>
<reference evidence="10 11" key="1">
    <citation type="journal article" date="2015" name="Fungal Genet. Biol.">
        <title>Evolution of novel wood decay mechanisms in Agaricales revealed by the genome sequences of Fistulina hepatica and Cylindrobasidium torrendii.</title>
        <authorList>
            <person name="Floudas D."/>
            <person name="Held B.W."/>
            <person name="Riley R."/>
            <person name="Nagy L.G."/>
            <person name="Koehler G."/>
            <person name="Ransdell A.S."/>
            <person name="Younus H."/>
            <person name="Chow J."/>
            <person name="Chiniquy J."/>
            <person name="Lipzen A."/>
            <person name="Tritt A."/>
            <person name="Sun H."/>
            <person name="Haridas S."/>
            <person name="LaButti K."/>
            <person name="Ohm R.A."/>
            <person name="Kues U."/>
            <person name="Blanchette R.A."/>
            <person name="Grigoriev I.V."/>
            <person name="Minto R.E."/>
            <person name="Hibbett D.S."/>
        </authorList>
    </citation>
    <scope>NUCLEOTIDE SEQUENCE [LARGE SCALE GENOMIC DNA]</scope>
    <source>
        <strain evidence="10 11">FP15055 ss-10</strain>
    </source>
</reference>
<protein>
    <recommendedName>
        <fullName evidence="9">Zn(2)-C6 fungal-type domain-containing protein</fullName>
    </recommendedName>
</protein>
<evidence type="ECO:0000256" key="2">
    <source>
        <dbReference type="ARBA" id="ARBA00022723"/>
    </source>
</evidence>
<dbReference type="OrthoDB" id="2123952at2759"/>
<sequence>MFGSVDIDPPYFVEDHLVERPAAANVKTEHYSPPPSIAVLDEGRYSKSASSFSTRPSDPSQSSPPSPQFGAAGYSMSSGSFSLLTPLDSGRFQAQTDNASGPVDSGIGLEGAMSFNDDYDDVGDLMDMPSIGDNGVNGGDKPVRRRSSKACDQCRKSKCKCERASPDEPCRSCVMLGTPCTFLGPSRKRGPPKGYIDAIEARLHQTEALLGIMISSADQRAHSLLQDIAQDPLAREIINRVDNSPYGVKGRRGADDKSVPSKPRHTATADTKSEEKGILASTHPSNEWQDNVVRMLNAVGGSQRTGRDSIPASRASPPIVPHQPSRSFSRPGHIVTRDDSISPGRRLRRRIDDGDQPYSSAPPSATVPSKHFGIPSPQEMSSSQRLGGMDTARSVSPAQSEDDDSDPEAISGAVGQLSLNEEEEVRYHGKVSGLYMLNSQDRRDSRNEAGIWRFPKARVWPALQSGTPTSMLEAEVSTEMPPLVVQERLLDLYFTYVHPMLPVIHKQHFQEGFRDAGLQSPPSTSATPSRSSSASPFHRRPRPIPKILLLAMFSLAARYSPDSPYPQPADKSTMWDAGDDFLVQARRLLDSVYTVPRPTTIQALLIMGYREVGIGAMAEAWMYVGMAIRMAQDLGMHRSAEGWSREGLGGKLFAEWELEMRRRIWYGCVVMDKYVSAYIGRPLCIFERDFDTLLPSEREMEEREEWIPNAQVTKNARDIPRRPSHTISSFNASAALSGIFSMIIQAIYAVRPVSRRHSESVFLEGMLDKWLVGLPDHLQYDPGSAKFPVPLPHVLNLHMQYWCAVLLLQRPFIRFTAKSHETAEARKAAQKAYELCVGAANHITSIATLYSETYSLKGAPVFMCYYIFTASVMHITSMSAYPGNPQASFRLTKCAELLEDMETLWPSAARARQLLEGADVKSASSRLSNGAQVTERFKRAAEHPLDDTILVDNAPPRMPGFPSRQFSAPLPSSTHNLFSTEGLMHLQNPSTYANAGSSYGGTYDRWHSPEFTSQGVSSFSGSLPPLYGSSGGMNLERRQSLGSARYAPSQYWNDYSAFPSISGGAAYTSQPAGQTHESLHNIFNLSNPPDPFPHNGSYNKHP</sequence>
<feature type="region of interest" description="Disordered" evidence="8">
    <location>
        <begin position="302"/>
        <end position="416"/>
    </location>
</feature>
<dbReference type="SMART" id="SM00066">
    <property type="entry name" value="GAL4"/>
    <property type="match status" value="1"/>
</dbReference>
<name>A0A0D7B859_9AGAR</name>
<keyword evidence="5" id="KW-0238">DNA-binding</keyword>
<feature type="region of interest" description="Disordered" evidence="8">
    <location>
        <begin position="243"/>
        <end position="289"/>
    </location>
</feature>
<dbReference type="EMBL" id="KN880557">
    <property type="protein sequence ID" value="KIY66359.1"/>
    <property type="molecule type" value="Genomic_DNA"/>
</dbReference>
<feature type="compositionally biased region" description="Low complexity" evidence="8">
    <location>
        <begin position="48"/>
        <end position="61"/>
    </location>
</feature>
<gene>
    <name evidence="10" type="ORF">CYLTODRAFT_423515</name>
</gene>
<feature type="region of interest" description="Disordered" evidence="8">
    <location>
        <begin position="23"/>
        <end position="72"/>
    </location>
</feature>
<dbReference type="PROSITE" id="PS00463">
    <property type="entry name" value="ZN2_CY6_FUNGAL_1"/>
    <property type="match status" value="1"/>
</dbReference>
<dbReference type="GO" id="GO:0008270">
    <property type="term" value="F:zinc ion binding"/>
    <property type="evidence" value="ECO:0007669"/>
    <property type="project" value="InterPro"/>
</dbReference>
<accession>A0A0D7B859</accession>
<dbReference type="InterPro" id="IPR007219">
    <property type="entry name" value="XnlR_reg_dom"/>
</dbReference>
<evidence type="ECO:0000256" key="6">
    <source>
        <dbReference type="ARBA" id="ARBA00023163"/>
    </source>
</evidence>
<evidence type="ECO:0000256" key="3">
    <source>
        <dbReference type="ARBA" id="ARBA00022833"/>
    </source>
</evidence>
<dbReference type="Pfam" id="PF04082">
    <property type="entry name" value="Fungal_trans"/>
    <property type="match status" value="1"/>
</dbReference>
<dbReference type="InterPro" id="IPR001138">
    <property type="entry name" value="Zn2Cys6_DnaBD"/>
</dbReference>
<dbReference type="CDD" id="cd00067">
    <property type="entry name" value="GAL4"/>
    <property type="match status" value="1"/>
</dbReference>
<dbReference type="GO" id="GO:0003677">
    <property type="term" value="F:DNA binding"/>
    <property type="evidence" value="ECO:0007669"/>
    <property type="project" value="UniProtKB-KW"/>
</dbReference>
<dbReference type="SUPFAM" id="SSF57701">
    <property type="entry name" value="Zn2/Cys6 DNA-binding domain"/>
    <property type="match status" value="1"/>
</dbReference>
<evidence type="ECO:0000256" key="1">
    <source>
        <dbReference type="ARBA" id="ARBA00004123"/>
    </source>
</evidence>
<dbReference type="Proteomes" id="UP000054007">
    <property type="component" value="Unassembled WGS sequence"/>
</dbReference>
<dbReference type="GO" id="GO:0000981">
    <property type="term" value="F:DNA-binding transcription factor activity, RNA polymerase II-specific"/>
    <property type="evidence" value="ECO:0007669"/>
    <property type="project" value="InterPro"/>
</dbReference>
<comment type="subcellular location">
    <subcellularLocation>
        <location evidence="1">Nucleus</location>
    </subcellularLocation>
</comment>
<feature type="compositionally biased region" description="Polar residues" evidence="8">
    <location>
        <begin position="357"/>
        <end position="367"/>
    </location>
</feature>
<evidence type="ECO:0000256" key="5">
    <source>
        <dbReference type="ARBA" id="ARBA00023125"/>
    </source>
</evidence>